<dbReference type="AlphaFoldDB" id="A0A315ZEW0"/>
<evidence type="ECO:0000313" key="4">
    <source>
        <dbReference type="Proteomes" id="UP000245535"/>
    </source>
</evidence>
<gene>
    <name evidence="3" type="ORF">BC781_102813</name>
</gene>
<evidence type="ECO:0000313" key="3">
    <source>
        <dbReference type="EMBL" id="PWJ43264.1"/>
    </source>
</evidence>
<protein>
    <submittedName>
        <fullName evidence="3">GHKL domain-containing protein</fullName>
    </submittedName>
</protein>
<name>A0A315ZEW0_SEDFL</name>
<keyword evidence="1" id="KW-0472">Membrane</keyword>
<feature type="transmembrane region" description="Helical" evidence="1">
    <location>
        <begin position="135"/>
        <end position="159"/>
    </location>
</feature>
<keyword evidence="1" id="KW-1133">Transmembrane helix</keyword>
<organism evidence="3 4">
    <name type="scientific">Sediminitomix flava</name>
    <dbReference type="NCBI Taxonomy" id="379075"/>
    <lineage>
        <taxon>Bacteria</taxon>
        <taxon>Pseudomonadati</taxon>
        <taxon>Bacteroidota</taxon>
        <taxon>Cytophagia</taxon>
        <taxon>Cytophagales</taxon>
        <taxon>Flammeovirgaceae</taxon>
        <taxon>Sediminitomix</taxon>
    </lineage>
</organism>
<dbReference type="InterPro" id="IPR050640">
    <property type="entry name" value="Bact_2-comp_sensor_kinase"/>
</dbReference>
<comment type="caution">
    <text evidence="3">The sequence shown here is derived from an EMBL/GenBank/DDBJ whole genome shotgun (WGS) entry which is preliminary data.</text>
</comment>
<feature type="domain" description="Signal transduction histidine kinase internal region" evidence="2">
    <location>
        <begin position="179"/>
        <end position="257"/>
    </location>
</feature>
<dbReference type="Pfam" id="PF06580">
    <property type="entry name" value="His_kinase"/>
    <property type="match status" value="1"/>
</dbReference>
<dbReference type="Gene3D" id="3.30.565.10">
    <property type="entry name" value="Histidine kinase-like ATPase, C-terminal domain"/>
    <property type="match status" value="1"/>
</dbReference>
<proteinExistence type="predicted"/>
<reference evidence="3 4" key="1">
    <citation type="submission" date="2018-03" db="EMBL/GenBank/DDBJ databases">
        <title>Genomic Encyclopedia of Archaeal and Bacterial Type Strains, Phase II (KMG-II): from individual species to whole genera.</title>
        <authorList>
            <person name="Goeker M."/>
        </authorList>
    </citation>
    <scope>NUCLEOTIDE SEQUENCE [LARGE SCALE GENOMIC DNA]</scope>
    <source>
        <strain evidence="3 4">DSM 28229</strain>
    </source>
</reference>
<evidence type="ECO:0000256" key="1">
    <source>
        <dbReference type="SAM" id="Phobius"/>
    </source>
</evidence>
<feature type="transmembrane region" description="Helical" evidence="1">
    <location>
        <begin position="32"/>
        <end position="53"/>
    </location>
</feature>
<dbReference type="GO" id="GO:0016020">
    <property type="term" value="C:membrane"/>
    <property type="evidence" value="ECO:0007669"/>
    <property type="project" value="InterPro"/>
</dbReference>
<keyword evidence="4" id="KW-1185">Reference proteome</keyword>
<dbReference type="EMBL" id="QGDO01000002">
    <property type="protein sequence ID" value="PWJ43264.1"/>
    <property type="molecule type" value="Genomic_DNA"/>
</dbReference>
<accession>A0A315ZEW0</accession>
<dbReference type="Proteomes" id="UP000245535">
    <property type="component" value="Unassembled WGS sequence"/>
</dbReference>
<evidence type="ECO:0000259" key="2">
    <source>
        <dbReference type="Pfam" id="PF06580"/>
    </source>
</evidence>
<dbReference type="GO" id="GO:0000155">
    <property type="term" value="F:phosphorelay sensor kinase activity"/>
    <property type="evidence" value="ECO:0007669"/>
    <property type="project" value="InterPro"/>
</dbReference>
<keyword evidence="1" id="KW-0812">Transmembrane</keyword>
<dbReference type="PANTHER" id="PTHR34220">
    <property type="entry name" value="SENSOR HISTIDINE KINASE YPDA"/>
    <property type="match status" value="1"/>
</dbReference>
<feature type="transmembrane region" description="Helical" evidence="1">
    <location>
        <begin position="95"/>
        <end position="115"/>
    </location>
</feature>
<dbReference type="SUPFAM" id="SSF55874">
    <property type="entry name" value="ATPase domain of HSP90 chaperone/DNA topoisomerase II/histidine kinase"/>
    <property type="match status" value="1"/>
</dbReference>
<dbReference type="PANTHER" id="PTHR34220:SF7">
    <property type="entry name" value="SENSOR HISTIDINE KINASE YPDA"/>
    <property type="match status" value="1"/>
</dbReference>
<dbReference type="InterPro" id="IPR010559">
    <property type="entry name" value="Sig_transdc_His_kin_internal"/>
</dbReference>
<feature type="transmembrane region" description="Helical" evidence="1">
    <location>
        <begin position="65"/>
        <end position="88"/>
    </location>
</feature>
<dbReference type="InterPro" id="IPR036890">
    <property type="entry name" value="HATPase_C_sf"/>
</dbReference>
<sequence>MKGMTDTLIELEESAHHSTYRRFMRLLNKRPIIYHITFWSLYFLFNVLRWGAYFNDYSYSFQSNLIGFPINIFECYFHSYFLLTFFVFRKKYFSYFVTLFGMLFVMMILRVELNYYLVTPIVFPEAYKPIEKYSFIHSTVVMLGDIYVIGFTTAIKLVIDWAKNQKLTKELEKKTLETELDFLRSQVQPHFFFNTLNNLYALVLRKSDRAPEVILKLSDLMSYILYDINKTKKSSLLKELSYIQNYLDLEQLRFGKRVKINMELAGEMDDKFIPPLILLPFIENAFKHGVQHQTNQTEISIKISVTDDKLHFEISNPKYQAENVSLANQLEHTPKTGGIGLTNTKRRLELLYQDRFELQIDDENNLFFVSLKIPTL</sequence>